<evidence type="ECO:0000256" key="4">
    <source>
        <dbReference type="ARBA" id="ARBA00022723"/>
    </source>
</evidence>
<dbReference type="InterPro" id="IPR050364">
    <property type="entry name" value="Cytochrome_P450_fung"/>
</dbReference>
<comment type="caution">
    <text evidence="11">The sequence shown here is derived from an EMBL/GenBank/DDBJ whole genome shotgun (WGS) entry which is preliminary data.</text>
</comment>
<dbReference type="CDD" id="cd11065">
    <property type="entry name" value="CYP64-like"/>
    <property type="match status" value="1"/>
</dbReference>
<keyword evidence="10" id="KW-0812">Transmembrane</keyword>
<keyword evidence="7 9" id="KW-0503">Monooxygenase</keyword>
<protein>
    <submittedName>
        <fullName evidence="11">Cytochrome P450</fullName>
    </submittedName>
</protein>
<comment type="similarity">
    <text evidence="2 9">Belongs to the cytochrome P450 family.</text>
</comment>
<feature type="binding site" description="axial binding residue" evidence="8">
    <location>
        <position position="440"/>
    </location>
    <ligand>
        <name>heme</name>
        <dbReference type="ChEBI" id="CHEBI:30413"/>
    </ligand>
    <ligandPart>
        <name>Fe</name>
        <dbReference type="ChEBI" id="CHEBI:18248"/>
    </ligandPart>
</feature>
<comment type="cofactor">
    <cofactor evidence="1 8">
        <name>heme</name>
        <dbReference type="ChEBI" id="CHEBI:30413"/>
    </cofactor>
</comment>
<evidence type="ECO:0000256" key="9">
    <source>
        <dbReference type="RuleBase" id="RU000461"/>
    </source>
</evidence>
<dbReference type="AlphaFoldDB" id="A0A9P4TVB3"/>
<dbReference type="GO" id="GO:0016705">
    <property type="term" value="F:oxidoreductase activity, acting on paired donors, with incorporation or reduction of molecular oxygen"/>
    <property type="evidence" value="ECO:0007669"/>
    <property type="project" value="InterPro"/>
</dbReference>
<dbReference type="OrthoDB" id="2789670at2759"/>
<reference evidence="11" key="1">
    <citation type="journal article" date="2020" name="Stud. Mycol.">
        <title>101 Dothideomycetes genomes: a test case for predicting lifestyles and emergence of pathogens.</title>
        <authorList>
            <person name="Haridas S."/>
            <person name="Albert R."/>
            <person name="Binder M."/>
            <person name="Bloem J."/>
            <person name="Labutti K."/>
            <person name="Salamov A."/>
            <person name="Andreopoulos B."/>
            <person name="Baker S."/>
            <person name="Barry K."/>
            <person name="Bills G."/>
            <person name="Bluhm B."/>
            <person name="Cannon C."/>
            <person name="Castanera R."/>
            <person name="Culley D."/>
            <person name="Daum C."/>
            <person name="Ezra D."/>
            <person name="Gonzalez J."/>
            <person name="Henrissat B."/>
            <person name="Kuo A."/>
            <person name="Liang C."/>
            <person name="Lipzen A."/>
            <person name="Lutzoni F."/>
            <person name="Magnuson J."/>
            <person name="Mondo S."/>
            <person name="Nolan M."/>
            <person name="Ohm R."/>
            <person name="Pangilinan J."/>
            <person name="Park H.-J."/>
            <person name="Ramirez L."/>
            <person name="Alfaro M."/>
            <person name="Sun H."/>
            <person name="Tritt A."/>
            <person name="Yoshinaga Y."/>
            <person name="Zwiers L.-H."/>
            <person name="Turgeon B."/>
            <person name="Goodwin S."/>
            <person name="Spatafora J."/>
            <person name="Crous P."/>
            <person name="Grigoriev I."/>
        </authorList>
    </citation>
    <scope>NUCLEOTIDE SEQUENCE</scope>
    <source>
        <strain evidence="11">CBS 130266</strain>
    </source>
</reference>
<dbReference type="SUPFAM" id="SSF48264">
    <property type="entry name" value="Cytochrome P450"/>
    <property type="match status" value="1"/>
</dbReference>
<dbReference type="PROSITE" id="PS00086">
    <property type="entry name" value="CYTOCHROME_P450"/>
    <property type="match status" value="1"/>
</dbReference>
<dbReference type="Proteomes" id="UP000800235">
    <property type="component" value="Unassembled WGS sequence"/>
</dbReference>
<dbReference type="InterPro" id="IPR017972">
    <property type="entry name" value="Cyt_P450_CS"/>
</dbReference>
<keyword evidence="3 8" id="KW-0349">Heme</keyword>
<evidence type="ECO:0000256" key="7">
    <source>
        <dbReference type="ARBA" id="ARBA00023033"/>
    </source>
</evidence>
<evidence type="ECO:0000256" key="8">
    <source>
        <dbReference type="PIRSR" id="PIRSR602401-1"/>
    </source>
</evidence>
<keyword evidence="12" id="KW-1185">Reference proteome</keyword>
<feature type="transmembrane region" description="Helical" evidence="10">
    <location>
        <begin position="6"/>
        <end position="23"/>
    </location>
</feature>
<evidence type="ECO:0000313" key="12">
    <source>
        <dbReference type="Proteomes" id="UP000800235"/>
    </source>
</evidence>
<dbReference type="Gene3D" id="1.10.630.10">
    <property type="entry name" value="Cytochrome P450"/>
    <property type="match status" value="1"/>
</dbReference>
<gene>
    <name evidence="11" type="ORF">EJ08DRAFT_594404</name>
</gene>
<dbReference type="GO" id="GO:0005506">
    <property type="term" value="F:iron ion binding"/>
    <property type="evidence" value="ECO:0007669"/>
    <property type="project" value="InterPro"/>
</dbReference>
<evidence type="ECO:0000256" key="2">
    <source>
        <dbReference type="ARBA" id="ARBA00010617"/>
    </source>
</evidence>
<dbReference type="GO" id="GO:0004497">
    <property type="term" value="F:monooxygenase activity"/>
    <property type="evidence" value="ECO:0007669"/>
    <property type="project" value="UniProtKB-KW"/>
</dbReference>
<keyword evidence="5 9" id="KW-0560">Oxidoreductase</keyword>
<accession>A0A9P4TVB3</accession>
<dbReference type="PRINTS" id="PR00385">
    <property type="entry name" value="P450"/>
</dbReference>
<proteinExistence type="inferred from homology"/>
<dbReference type="PRINTS" id="PR00463">
    <property type="entry name" value="EP450I"/>
</dbReference>
<sequence length="535" mass="59335">MLLNSLPAVGFIIAIVLSIIALFRKLHIKSKSVTPLPPGPRGLPIVGNLLDLPSKGSEPGPHWLRHKDLYGPISSITVLGQTIIIINDRMLAFELLDKRASKTSSRPHSVFAVDMVGWSKAPAALDNTNLLRTYRKAMARVIGSPGAVAKFDEVHEIEIRRLLWRLQRDPKNFVDHVRKAAGGLILRLSYGYVVDPHGNDYLVDLAERAIGEFALAFTPGLWMVDSIPALKYLPDWCPGAGFKKTARKLAANLIDSLEKPFAFTRSQMVRKKHAPSIASNVIEQGDSEEVAKWTAFSIYGAGVDTTVASIQAFLLAMTLYPDVQAKAQAEIDQVIGPSRLPTFSDRDNLPYMDAIVRETVRWHTVAPVAVPHKADENDIFHGCFIPKGAILIANSWAFNHDPQTHHRPFDFIPDRFLASKDHQAEPDAFNVSFGYGRRTCPGRFVASAAMFLAVAQCLAAFNISKAVDENGCEIEPKLGATTELVSYVLPFQCDITPRSDEYVALIRAAEQDHPFGESDAEFYRQFQIRTDDKKR</sequence>
<evidence type="ECO:0000256" key="5">
    <source>
        <dbReference type="ARBA" id="ARBA00023002"/>
    </source>
</evidence>
<evidence type="ECO:0000313" key="11">
    <source>
        <dbReference type="EMBL" id="KAF2425530.1"/>
    </source>
</evidence>
<dbReference type="Pfam" id="PF00067">
    <property type="entry name" value="p450"/>
    <property type="match status" value="1"/>
</dbReference>
<name>A0A9P4TVB3_9PEZI</name>
<evidence type="ECO:0000256" key="6">
    <source>
        <dbReference type="ARBA" id="ARBA00023004"/>
    </source>
</evidence>
<dbReference type="InterPro" id="IPR001128">
    <property type="entry name" value="Cyt_P450"/>
</dbReference>
<dbReference type="PANTHER" id="PTHR46300">
    <property type="entry name" value="P450, PUTATIVE (EUROFUNG)-RELATED-RELATED"/>
    <property type="match status" value="1"/>
</dbReference>
<organism evidence="11 12">
    <name type="scientific">Tothia fuscella</name>
    <dbReference type="NCBI Taxonomy" id="1048955"/>
    <lineage>
        <taxon>Eukaryota</taxon>
        <taxon>Fungi</taxon>
        <taxon>Dikarya</taxon>
        <taxon>Ascomycota</taxon>
        <taxon>Pezizomycotina</taxon>
        <taxon>Dothideomycetes</taxon>
        <taxon>Pleosporomycetidae</taxon>
        <taxon>Venturiales</taxon>
        <taxon>Cylindrosympodiaceae</taxon>
        <taxon>Tothia</taxon>
    </lineage>
</organism>
<keyword evidence="4 8" id="KW-0479">Metal-binding</keyword>
<evidence type="ECO:0000256" key="1">
    <source>
        <dbReference type="ARBA" id="ARBA00001971"/>
    </source>
</evidence>
<keyword evidence="10" id="KW-0472">Membrane</keyword>
<dbReference type="InterPro" id="IPR036396">
    <property type="entry name" value="Cyt_P450_sf"/>
</dbReference>
<dbReference type="PANTHER" id="PTHR46300:SF7">
    <property type="entry name" value="P450, PUTATIVE (EUROFUNG)-RELATED"/>
    <property type="match status" value="1"/>
</dbReference>
<dbReference type="GO" id="GO:0020037">
    <property type="term" value="F:heme binding"/>
    <property type="evidence" value="ECO:0007669"/>
    <property type="project" value="InterPro"/>
</dbReference>
<dbReference type="EMBL" id="MU007069">
    <property type="protein sequence ID" value="KAF2425530.1"/>
    <property type="molecule type" value="Genomic_DNA"/>
</dbReference>
<evidence type="ECO:0000256" key="3">
    <source>
        <dbReference type="ARBA" id="ARBA00022617"/>
    </source>
</evidence>
<evidence type="ECO:0000256" key="10">
    <source>
        <dbReference type="SAM" id="Phobius"/>
    </source>
</evidence>
<keyword evidence="6 8" id="KW-0408">Iron</keyword>
<keyword evidence="10" id="KW-1133">Transmembrane helix</keyword>
<dbReference type="InterPro" id="IPR002401">
    <property type="entry name" value="Cyt_P450_E_grp-I"/>
</dbReference>